<dbReference type="EMBL" id="VUJU01010557">
    <property type="protein sequence ID" value="KAF0713828.1"/>
    <property type="molecule type" value="Genomic_DNA"/>
</dbReference>
<organism evidence="4 5">
    <name type="scientific">Aphis craccivora</name>
    <name type="common">Cowpea aphid</name>
    <dbReference type="NCBI Taxonomy" id="307492"/>
    <lineage>
        <taxon>Eukaryota</taxon>
        <taxon>Metazoa</taxon>
        <taxon>Ecdysozoa</taxon>
        <taxon>Arthropoda</taxon>
        <taxon>Hexapoda</taxon>
        <taxon>Insecta</taxon>
        <taxon>Pterygota</taxon>
        <taxon>Neoptera</taxon>
        <taxon>Paraneoptera</taxon>
        <taxon>Hemiptera</taxon>
        <taxon>Sternorrhyncha</taxon>
        <taxon>Aphidomorpha</taxon>
        <taxon>Aphidoidea</taxon>
        <taxon>Aphididae</taxon>
        <taxon>Aphidini</taxon>
        <taxon>Aphis</taxon>
        <taxon>Aphis</taxon>
    </lineage>
</organism>
<dbReference type="InterPro" id="IPR027806">
    <property type="entry name" value="HARBI1_dom"/>
</dbReference>
<gene>
    <name evidence="4" type="ORF">FWK35_00028933</name>
</gene>
<dbReference type="AlphaFoldDB" id="A0A6G0VZN3"/>
<dbReference type="OrthoDB" id="6619136at2759"/>
<keyword evidence="5" id="KW-1185">Reference proteome</keyword>
<keyword evidence="2" id="KW-0479">Metal-binding</keyword>
<evidence type="ECO:0000313" key="5">
    <source>
        <dbReference type="Proteomes" id="UP000478052"/>
    </source>
</evidence>
<dbReference type="GO" id="GO:0046872">
    <property type="term" value="F:metal ion binding"/>
    <property type="evidence" value="ECO:0007669"/>
    <property type="project" value="UniProtKB-KW"/>
</dbReference>
<proteinExistence type="predicted"/>
<dbReference type="Proteomes" id="UP000478052">
    <property type="component" value="Unassembled WGS sequence"/>
</dbReference>
<evidence type="ECO:0000256" key="2">
    <source>
        <dbReference type="ARBA" id="ARBA00022723"/>
    </source>
</evidence>
<dbReference type="Pfam" id="PF13359">
    <property type="entry name" value="DDE_Tnp_4"/>
    <property type="match status" value="1"/>
</dbReference>
<protein>
    <submittedName>
        <fullName evidence="4">Protein ANTAGONIST OF LIKE HETEROCHROMATIN PROTEIN 1-like</fullName>
    </submittedName>
</protein>
<name>A0A6G0VZN3_APHCR</name>
<evidence type="ECO:0000256" key="1">
    <source>
        <dbReference type="ARBA" id="ARBA00001968"/>
    </source>
</evidence>
<comment type="caution">
    <text evidence="4">The sequence shown here is derived from an EMBL/GenBank/DDBJ whole genome shotgun (WGS) entry which is preliminary data.</text>
</comment>
<accession>A0A6G0VZN3</accession>
<comment type="cofactor">
    <cofactor evidence="1">
        <name>a divalent metal cation</name>
        <dbReference type="ChEBI" id="CHEBI:60240"/>
    </cofactor>
</comment>
<sequence>MPNPTKEQWLKVADRYWELWNLLNCVGAIDGKHIKIKAPPNSGSSFYNYKGYFSIVLMAVSDADGLFLSVDIGEYGRNSDGRALKESEFGKALFNDQLSLPETTYLPGGEDIFPY</sequence>
<evidence type="ECO:0000313" key="4">
    <source>
        <dbReference type="EMBL" id="KAF0713828.1"/>
    </source>
</evidence>
<reference evidence="4 5" key="1">
    <citation type="submission" date="2019-08" db="EMBL/GenBank/DDBJ databases">
        <title>Whole genome of Aphis craccivora.</title>
        <authorList>
            <person name="Voronova N.V."/>
            <person name="Shulinski R.S."/>
            <person name="Bandarenka Y.V."/>
            <person name="Zhorov D.G."/>
            <person name="Warner D."/>
        </authorList>
    </citation>
    <scope>NUCLEOTIDE SEQUENCE [LARGE SCALE GENOMIC DNA]</scope>
    <source>
        <strain evidence="4">180601</strain>
        <tissue evidence="4">Whole Body</tissue>
    </source>
</reference>
<evidence type="ECO:0000259" key="3">
    <source>
        <dbReference type="Pfam" id="PF13359"/>
    </source>
</evidence>
<feature type="domain" description="DDE Tnp4" evidence="3">
    <location>
        <begin position="29"/>
        <end position="94"/>
    </location>
</feature>